<dbReference type="InterPro" id="IPR000182">
    <property type="entry name" value="GNAT_dom"/>
</dbReference>
<dbReference type="SUPFAM" id="SSF55729">
    <property type="entry name" value="Acyl-CoA N-acyltransferases (Nat)"/>
    <property type="match status" value="1"/>
</dbReference>
<dbReference type="Gene3D" id="3.40.630.30">
    <property type="match status" value="1"/>
</dbReference>
<reference evidence="2 3" key="1">
    <citation type="submission" date="2019-09" db="EMBL/GenBank/DDBJ databases">
        <title>In-depth cultivation of the pig gut microbiome towards novel bacterial diversity and tailored functional studies.</title>
        <authorList>
            <person name="Wylensek D."/>
            <person name="Hitch T.C.A."/>
            <person name="Clavel T."/>
        </authorList>
    </citation>
    <scope>NUCLEOTIDE SEQUENCE [LARGE SCALE GENOMIC DNA]</scope>
    <source>
        <strain evidence="2 3">WCA3-693-APC-4?</strain>
    </source>
</reference>
<dbReference type="Pfam" id="PF13302">
    <property type="entry name" value="Acetyltransf_3"/>
    <property type="match status" value="1"/>
</dbReference>
<keyword evidence="3" id="KW-1185">Reference proteome</keyword>
<dbReference type="AlphaFoldDB" id="A0A6N7XWZ8"/>
<dbReference type="Proteomes" id="UP000469523">
    <property type="component" value="Unassembled WGS sequence"/>
</dbReference>
<dbReference type="GO" id="GO:0016747">
    <property type="term" value="F:acyltransferase activity, transferring groups other than amino-acyl groups"/>
    <property type="evidence" value="ECO:0007669"/>
    <property type="project" value="InterPro"/>
</dbReference>
<dbReference type="PANTHER" id="PTHR43792">
    <property type="entry name" value="GNAT FAMILY, PUTATIVE (AFU_ORTHOLOGUE AFUA_3G00765)-RELATED-RELATED"/>
    <property type="match status" value="1"/>
</dbReference>
<name>A0A6N7XWZ8_9FIRM</name>
<evidence type="ECO:0000313" key="3">
    <source>
        <dbReference type="Proteomes" id="UP000469523"/>
    </source>
</evidence>
<dbReference type="InterPro" id="IPR016181">
    <property type="entry name" value="Acyl_CoA_acyltransferase"/>
</dbReference>
<evidence type="ECO:0000259" key="1">
    <source>
        <dbReference type="PROSITE" id="PS51186"/>
    </source>
</evidence>
<feature type="domain" description="N-acetyltransferase" evidence="1">
    <location>
        <begin position="14"/>
        <end position="180"/>
    </location>
</feature>
<evidence type="ECO:0000313" key="2">
    <source>
        <dbReference type="EMBL" id="MSU00330.1"/>
    </source>
</evidence>
<dbReference type="PROSITE" id="PS51186">
    <property type="entry name" value="GNAT"/>
    <property type="match status" value="1"/>
</dbReference>
<protein>
    <submittedName>
        <fullName evidence="2">GNAT family N-acetyltransferase</fullName>
    </submittedName>
</protein>
<dbReference type="EMBL" id="VUNQ01000003">
    <property type="protein sequence ID" value="MSU00330.1"/>
    <property type="molecule type" value="Genomic_DNA"/>
</dbReference>
<organism evidence="2 3">
    <name type="scientific">Tissierella pigra</name>
    <dbReference type="NCBI Taxonomy" id="2607614"/>
    <lineage>
        <taxon>Bacteria</taxon>
        <taxon>Bacillati</taxon>
        <taxon>Bacillota</taxon>
        <taxon>Tissierellia</taxon>
        <taxon>Tissierellales</taxon>
        <taxon>Tissierellaceae</taxon>
        <taxon>Tissierella</taxon>
    </lineage>
</organism>
<accession>A0A6N7XWZ8</accession>
<proteinExistence type="predicted"/>
<keyword evidence="2" id="KW-0808">Transferase</keyword>
<sequence>MWMSSFEKVETDRLILREFIEIDIQEVHEYGSDPDVSEYEPWSPNTLKQTEEFVKRCIEYQHQKDRVDFELAVIKKNSNKLIGACGLHISDKEDREGWIGYAINKLYWRKGYGTEIAKKLLYIGFNEFKLHRIYATCDPNNLGSEKILQKIGMKKEGCLRKHMWCKDRWRDSLLYAILEEEYNQG</sequence>
<comment type="caution">
    <text evidence="2">The sequence shown here is derived from an EMBL/GenBank/DDBJ whole genome shotgun (WGS) entry which is preliminary data.</text>
</comment>
<gene>
    <name evidence="2" type="ORF">FYJ83_02475</name>
</gene>
<dbReference type="InterPro" id="IPR051531">
    <property type="entry name" value="N-acetyltransferase"/>
</dbReference>
<dbReference type="CDD" id="cd04301">
    <property type="entry name" value="NAT_SF"/>
    <property type="match status" value="1"/>
</dbReference>